<dbReference type="PROSITE" id="PS00678">
    <property type="entry name" value="WD_REPEATS_1"/>
    <property type="match status" value="1"/>
</dbReference>
<dbReference type="SMART" id="SM00320">
    <property type="entry name" value="WD40"/>
    <property type="match status" value="2"/>
</dbReference>
<sequence>MVFKGHRKAVSYAKFVSGEEIVSASTDSQLKLWNVGKPYCLRSFKGHINEKNFVGLASNGDYIACGSENNSLYLYYKGLSKTLLTFKFDTVKSVLDKDRKEDDTNEFVSAVCWRALPDGESNVLIAANSQGTIKVLELV</sequence>
<dbReference type="Pfam" id="PF00400">
    <property type="entry name" value="WD40"/>
    <property type="match status" value="2"/>
</dbReference>
<dbReference type="GO" id="GO:0061630">
    <property type="term" value="F:ubiquitin protein ligase activity"/>
    <property type="evidence" value="ECO:0007669"/>
    <property type="project" value="InterPro"/>
</dbReference>
<dbReference type="PANTHER" id="PTHR44080">
    <property type="entry name" value="E3 UBIQUITIN-PROTEIN LIGASE COP1"/>
    <property type="match status" value="1"/>
</dbReference>
<dbReference type="InterPro" id="IPR019775">
    <property type="entry name" value="WD40_repeat_CS"/>
</dbReference>
<dbReference type="InterPro" id="IPR036322">
    <property type="entry name" value="WD40_repeat_dom_sf"/>
</dbReference>
<keyword evidence="1 3" id="KW-0853">WD repeat</keyword>
<dbReference type="InterPro" id="IPR042755">
    <property type="entry name" value="COP1"/>
</dbReference>
<dbReference type="AlphaFoldDB" id="A0A8B7UI51"/>
<feature type="repeat" description="WD" evidence="3">
    <location>
        <begin position="3"/>
        <end position="43"/>
    </location>
</feature>
<reference evidence="4" key="1">
    <citation type="submission" date="2025-08" db="UniProtKB">
        <authorList>
            <consortium name="RefSeq"/>
        </authorList>
    </citation>
    <scope>IDENTIFICATION</scope>
    <source>
        <tissue evidence="4">Leukocyte</tissue>
    </source>
</reference>
<name>A0A8B7UI51_CASCN</name>
<evidence type="ECO:0000256" key="2">
    <source>
        <dbReference type="ARBA" id="ARBA00022737"/>
    </source>
</evidence>
<protein>
    <submittedName>
        <fullName evidence="4">E3 ubiquitin-protein ligase RFWD2-like</fullName>
    </submittedName>
</protein>
<dbReference type="InterPro" id="IPR015943">
    <property type="entry name" value="WD40/YVTN_repeat-like_dom_sf"/>
</dbReference>
<dbReference type="PANTHER" id="PTHR44080:SF1">
    <property type="entry name" value="E3 UBIQUITIN-PROTEIN LIGASE COP1"/>
    <property type="match status" value="1"/>
</dbReference>
<dbReference type="OrthoDB" id="273771at2759"/>
<organism evidence="4">
    <name type="scientific">Castor canadensis</name>
    <name type="common">American beaver</name>
    <dbReference type="NCBI Taxonomy" id="51338"/>
    <lineage>
        <taxon>Eukaryota</taxon>
        <taxon>Metazoa</taxon>
        <taxon>Chordata</taxon>
        <taxon>Craniata</taxon>
        <taxon>Vertebrata</taxon>
        <taxon>Euteleostomi</taxon>
        <taxon>Mammalia</taxon>
        <taxon>Eutheria</taxon>
        <taxon>Euarchontoglires</taxon>
        <taxon>Glires</taxon>
        <taxon>Rodentia</taxon>
        <taxon>Castorimorpha</taxon>
        <taxon>Castoridae</taxon>
        <taxon>Castor</taxon>
    </lineage>
</organism>
<evidence type="ECO:0000256" key="1">
    <source>
        <dbReference type="ARBA" id="ARBA00022574"/>
    </source>
</evidence>
<dbReference type="KEGG" id="ccan:109686424"/>
<dbReference type="InterPro" id="IPR001680">
    <property type="entry name" value="WD40_rpt"/>
</dbReference>
<proteinExistence type="predicted"/>
<evidence type="ECO:0000313" key="4">
    <source>
        <dbReference type="RefSeq" id="XP_020019306.1"/>
    </source>
</evidence>
<accession>A0A8B7UI51</accession>
<evidence type="ECO:0000256" key="3">
    <source>
        <dbReference type="PROSITE-ProRule" id="PRU00221"/>
    </source>
</evidence>
<dbReference type="RefSeq" id="XP_020019306.1">
    <property type="nucleotide sequence ID" value="XM_020163717.1"/>
</dbReference>
<dbReference type="SUPFAM" id="SSF50978">
    <property type="entry name" value="WD40 repeat-like"/>
    <property type="match status" value="1"/>
</dbReference>
<dbReference type="PROSITE" id="PS50082">
    <property type="entry name" value="WD_REPEATS_2"/>
    <property type="match status" value="1"/>
</dbReference>
<dbReference type="Gene3D" id="2.130.10.10">
    <property type="entry name" value="YVTN repeat-like/Quinoprotein amine dehydrogenase"/>
    <property type="match status" value="1"/>
</dbReference>
<gene>
    <name evidence="4" type="primary">LOC109686424</name>
</gene>
<dbReference type="GO" id="GO:0043161">
    <property type="term" value="P:proteasome-mediated ubiquitin-dependent protein catabolic process"/>
    <property type="evidence" value="ECO:0007669"/>
    <property type="project" value="TreeGrafter"/>
</dbReference>
<keyword evidence="2" id="KW-0677">Repeat</keyword>